<organism evidence="1 2">
    <name type="scientific">Gossypium davidsonii</name>
    <name type="common">Davidson's cotton</name>
    <name type="synonym">Gossypium klotzschianum subsp. davidsonii</name>
    <dbReference type="NCBI Taxonomy" id="34287"/>
    <lineage>
        <taxon>Eukaryota</taxon>
        <taxon>Viridiplantae</taxon>
        <taxon>Streptophyta</taxon>
        <taxon>Embryophyta</taxon>
        <taxon>Tracheophyta</taxon>
        <taxon>Spermatophyta</taxon>
        <taxon>Magnoliopsida</taxon>
        <taxon>eudicotyledons</taxon>
        <taxon>Gunneridae</taxon>
        <taxon>Pentapetalae</taxon>
        <taxon>rosids</taxon>
        <taxon>malvids</taxon>
        <taxon>Malvales</taxon>
        <taxon>Malvaceae</taxon>
        <taxon>Malvoideae</taxon>
        <taxon>Gossypium</taxon>
    </lineage>
</organism>
<evidence type="ECO:0000313" key="1">
    <source>
        <dbReference type="EMBL" id="MBA0619812.1"/>
    </source>
</evidence>
<dbReference type="PANTHER" id="PTHR31286:SF173">
    <property type="entry name" value="DUF4283 DOMAIN-CONTAINING PROTEIN"/>
    <property type="match status" value="1"/>
</dbReference>
<dbReference type="PANTHER" id="PTHR31286">
    <property type="entry name" value="GLYCINE-RICH CELL WALL STRUCTURAL PROTEIN 1.8-LIKE"/>
    <property type="match status" value="1"/>
</dbReference>
<reference evidence="1 2" key="1">
    <citation type="journal article" date="2019" name="Genome Biol. Evol.">
        <title>Insights into the evolution of the New World diploid cottons (Gossypium, subgenus Houzingenia) based on genome sequencing.</title>
        <authorList>
            <person name="Grover C.E."/>
            <person name="Arick M.A. 2nd"/>
            <person name="Thrash A."/>
            <person name="Conover J.L."/>
            <person name="Sanders W.S."/>
            <person name="Peterson D.G."/>
            <person name="Frelichowski J.E."/>
            <person name="Scheffler J.A."/>
            <person name="Scheffler B.E."/>
            <person name="Wendel J.F."/>
        </authorList>
    </citation>
    <scope>NUCLEOTIDE SEQUENCE [LARGE SCALE GENOMIC DNA]</scope>
    <source>
        <strain evidence="1">27</strain>
        <tissue evidence="1">Leaf</tissue>
    </source>
</reference>
<keyword evidence="2" id="KW-1185">Reference proteome</keyword>
<proteinExistence type="predicted"/>
<sequence>MDSLCDSNGEGDNLPGNPSTKKVCFKYSESNPDVEMVVDLTLAPTLSWKDLVLGKGPIKSKGMSEVGFANGKFSLLEGIPAIEFSDRVHKLFVKDMSTSVALKLLGRNIDFAALQNKVYGLGRPSQPFQLMDIENGYFLAKFQNSDDYEMVLSQYCYGLGLSSYLYKKEVLWKFGRMVGKVTKLDFNRNSETRGQYVRMAVYVNLEKPLFSQVLINGIFSVLSMKAYQWCASCVGSMAILRKFVCMV</sequence>
<dbReference type="Proteomes" id="UP000593561">
    <property type="component" value="Unassembled WGS sequence"/>
</dbReference>
<comment type="caution">
    <text evidence="1">The sequence shown here is derived from an EMBL/GenBank/DDBJ whole genome shotgun (WGS) entry which is preliminary data.</text>
</comment>
<gene>
    <name evidence="1" type="ORF">Godav_005613</name>
</gene>
<dbReference type="EMBL" id="JABFAC010000008">
    <property type="protein sequence ID" value="MBA0619812.1"/>
    <property type="molecule type" value="Genomic_DNA"/>
</dbReference>
<protein>
    <recommendedName>
        <fullName evidence="3">DUF4283 domain-containing protein</fullName>
    </recommendedName>
</protein>
<dbReference type="AlphaFoldDB" id="A0A7J8S2L1"/>
<evidence type="ECO:0008006" key="3">
    <source>
        <dbReference type="Google" id="ProtNLM"/>
    </source>
</evidence>
<evidence type="ECO:0000313" key="2">
    <source>
        <dbReference type="Proteomes" id="UP000593561"/>
    </source>
</evidence>
<accession>A0A7J8S2L1</accession>
<dbReference type="InterPro" id="IPR040256">
    <property type="entry name" value="At4g02000-like"/>
</dbReference>
<name>A0A7J8S2L1_GOSDV</name>